<dbReference type="PANTHER" id="PTHR11040">
    <property type="entry name" value="ZINC/IRON TRANSPORTER"/>
    <property type="match status" value="1"/>
</dbReference>
<evidence type="ECO:0000256" key="3">
    <source>
        <dbReference type="ARBA" id="ARBA00022989"/>
    </source>
</evidence>
<reference evidence="7" key="1">
    <citation type="submission" date="2017-09" db="EMBL/GenBank/DDBJ databases">
        <authorList>
            <person name="Varghese N."/>
            <person name="Submissions S."/>
        </authorList>
    </citation>
    <scope>NUCLEOTIDE SEQUENCE [LARGE SCALE GENOMIC DNA]</scope>
    <source>
        <strain evidence="7">DSM 2913</strain>
    </source>
</reference>
<dbReference type="GO" id="GO:0016020">
    <property type="term" value="C:membrane"/>
    <property type="evidence" value="ECO:0007669"/>
    <property type="project" value="UniProtKB-SubCell"/>
</dbReference>
<comment type="subcellular location">
    <subcellularLocation>
        <location evidence="1">Membrane</location>
        <topology evidence="1">Multi-pass membrane protein</topology>
    </subcellularLocation>
</comment>
<feature type="transmembrane region" description="Helical" evidence="5">
    <location>
        <begin position="221"/>
        <end position="239"/>
    </location>
</feature>
<feature type="transmembrane region" description="Helical" evidence="5">
    <location>
        <begin position="61"/>
        <end position="82"/>
    </location>
</feature>
<accession>A0A285P2K7</accession>
<evidence type="ECO:0000256" key="4">
    <source>
        <dbReference type="ARBA" id="ARBA00023136"/>
    </source>
</evidence>
<keyword evidence="7" id="KW-1185">Reference proteome</keyword>
<name>A0A285P2K7_9AQUI</name>
<keyword evidence="4 5" id="KW-0472">Membrane</keyword>
<dbReference type="RefSeq" id="WP_096602956.1">
    <property type="nucleotide sequence ID" value="NZ_OBEN01000010.1"/>
</dbReference>
<evidence type="ECO:0000313" key="7">
    <source>
        <dbReference type="Proteomes" id="UP000218627"/>
    </source>
</evidence>
<dbReference type="Proteomes" id="UP000218627">
    <property type="component" value="Unassembled WGS sequence"/>
</dbReference>
<feature type="transmembrane region" description="Helical" evidence="5">
    <location>
        <begin position="189"/>
        <end position="209"/>
    </location>
</feature>
<keyword evidence="3 5" id="KW-1133">Transmembrane helix</keyword>
<proteinExistence type="predicted"/>
<evidence type="ECO:0000256" key="2">
    <source>
        <dbReference type="ARBA" id="ARBA00022692"/>
    </source>
</evidence>
<feature type="transmembrane region" description="Helical" evidence="5">
    <location>
        <begin position="32"/>
        <end position="55"/>
    </location>
</feature>
<dbReference type="Pfam" id="PF02535">
    <property type="entry name" value="Zip"/>
    <property type="match status" value="1"/>
</dbReference>
<evidence type="ECO:0000256" key="5">
    <source>
        <dbReference type="SAM" id="Phobius"/>
    </source>
</evidence>
<dbReference type="EMBL" id="OBEN01000010">
    <property type="protein sequence ID" value="SNZ15979.1"/>
    <property type="molecule type" value="Genomic_DNA"/>
</dbReference>
<dbReference type="PANTHER" id="PTHR11040:SF70">
    <property type="entry name" value="OS05G0316100 PROTEIN"/>
    <property type="match status" value="1"/>
</dbReference>
<protein>
    <submittedName>
        <fullName evidence="6">Zinc transporter, ZIP family</fullName>
    </submittedName>
</protein>
<feature type="transmembrane region" description="Helical" evidence="5">
    <location>
        <begin position="103"/>
        <end position="127"/>
    </location>
</feature>
<evidence type="ECO:0000256" key="1">
    <source>
        <dbReference type="ARBA" id="ARBA00004141"/>
    </source>
</evidence>
<dbReference type="InterPro" id="IPR003689">
    <property type="entry name" value="ZIP"/>
</dbReference>
<feature type="transmembrane region" description="Helical" evidence="5">
    <location>
        <begin position="6"/>
        <end position="25"/>
    </location>
</feature>
<keyword evidence="2 5" id="KW-0812">Transmembrane</keyword>
<sequence length="243" mass="25561">MSEIWLNSLLLLVGTSVGSLVAVFFKKISVSVNLNLSFAGGVMMVASFTSLILPALQRGGFLQTSLGIIMGFALIGLIEYLFPHEHVIKGEEGIIKTEKLKKLFLIVAGVIIHNIPEGFAVGVSSAYSLEKGTATAIAIAIQDVPEGLIVSLALIVANKGIVVPVLAGIISGIAESLFCLLGFYTFESFSALLPVGLGLGGGAMIYITVKEVFPEVYSQGSHVVSTLGFLVGFLLMLLLDTTL</sequence>
<dbReference type="OrthoDB" id="9787346at2"/>
<dbReference type="AlphaFoldDB" id="A0A285P2K7"/>
<gene>
    <name evidence="6" type="ORF">SAMN06265353_1490</name>
</gene>
<evidence type="ECO:0000313" key="6">
    <source>
        <dbReference type="EMBL" id="SNZ15979.1"/>
    </source>
</evidence>
<dbReference type="GO" id="GO:0005385">
    <property type="term" value="F:zinc ion transmembrane transporter activity"/>
    <property type="evidence" value="ECO:0007669"/>
    <property type="project" value="TreeGrafter"/>
</dbReference>
<feature type="transmembrane region" description="Helical" evidence="5">
    <location>
        <begin position="133"/>
        <end position="154"/>
    </location>
</feature>
<organism evidence="6 7">
    <name type="scientific">Hydrogenobacter hydrogenophilus</name>
    <dbReference type="NCBI Taxonomy" id="35835"/>
    <lineage>
        <taxon>Bacteria</taxon>
        <taxon>Pseudomonadati</taxon>
        <taxon>Aquificota</taxon>
        <taxon>Aquificia</taxon>
        <taxon>Aquificales</taxon>
        <taxon>Aquificaceae</taxon>
        <taxon>Hydrogenobacter</taxon>
    </lineage>
</organism>
<feature type="transmembrane region" description="Helical" evidence="5">
    <location>
        <begin position="161"/>
        <end position="183"/>
    </location>
</feature>